<comment type="caution">
    <text evidence="6">The sequence shown here is derived from an EMBL/GenBank/DDBJ whole genome shotgun (WGS) entry which is preliminary data.</text>
</comment>
<dbReference type="InterPro" id="IPR012338">
    <property type="entry name" value="Beta-lactam/transpept-like"/>
</dbReference>
<feature type="domain" description="Penicillin-binding protein transpeptidase" evidence="4">
    <location>
        <begin position="280"/>
        <end position="591"/>
    </location>
</feature>
<dbReference type="PANTHER" id="PTHR30627:SF1">
    <property type="entry name" value="PEPTIDOGLYCAN D,D-TRANSPEPTIDASE FTSI"/>
    <property type="match status" value="1"/>
</dbReference>
<dbReference type="GO" id="GO:0005886">
    <property type="term" value="C:plasma membrane"/>
    <property type="evidence" value="ECO:0007669"/>
    <property type="project" value="TreeGrafter"/>
</dbReference>
<gene>
    <name evidence="6" type="ORF">A3D59_04240</name>
</gene>
<protein>
    <recommendedName>
        <fullName evidence="8">Penicillin-binding protein transpeptidase domain-containing protein</fullName>
    </recommendedName>
</protein>
<dbReference type="AlphaFoldDB" id="A0A1G2R5S0"/>
<dbReference type="GO" id="GO:0071555">
    <property type="term" value="P:cell wall organization"/>
    <property type="evidence" value="ECO:0007669"/>
    <property type="project" value="TreeGrafter"/>
</dbReference>
<keyword evidence="3" id="KW-0812">Transmembrane</keyword>
<evidence type="ECO:0000313" key="7">
    <source>
        <dbReference type="Proteomes" id="UP000179258"/>
    </source>
</evidence>
<sequence length="606" mass="67427">MCDRPKTRRPNTNFGLLFFESGLIHGRIPRFLPSFLLKDEFFVKNWRINLILVALILFGAVIAGRLFFLQVVRRDFYRAMAQGQQNIFQEVSGSRGDIFLQDQSGNLYTLATNKNITNGYASPLEIEKKEETVKEISKILGLSEREALEKISKESFYEVLKQRLTESEAQTLKGAKLRGIYLQDRLVRYYPQEKLASQLTGFVGAEEVGQYGVESSYDDVLRGKRSWVRGETGLEGLLLSLARIGGQSGSDLVLTVDYNIQFFAEKLLNASAEKLEFKDGVIIVMDPRTGKILALAGYPNFDPNNYSSEKDLDIFQNSAVQKIFEPGSVFKPFTMAAALEEKKVTPDMTYIDEGILQIGGYRIYNYDGRVWGEQKMASVLEHSINTGAVFAERQLGHKNFLNYAGKFGFFEPTGIDLDGEAYSENKTLKNGREINFATASFGQGIEITPMQLARGFSALVNGGMLVQPYVAEKIVAADGKTREIQPSESEKRVISQEASSKITAMLVSVVEQGYGKAARISGYSVGGKTGTAQVPWSALGISKAGYSDETIQSFAGFAPAFNPRFVILVKLNNPKAKTAEYSAVPIFRDLAKYILDYLQVPPDREQ</sequence>
<evidence type="ECO:0000259" key="5">
    <source>
        <dbReference type="Pfam" id="PF03717"/>
    </source>
</evidence>
<evidence type="ECO:0000259" key="4">
    <source>
        <dbReference type="Pfam" id="PF00905"/>
    </source>
</evidence>
<keyword evidence="2 3" id="KW-0472">Membrane</keyword>
<dbReference type="Gene3D" id="3.40.710.10">
    <property type="entry name" value="DD-peptidase/beta-lactamase superfamily"/>
    <property type="match status" value="1"/>
</dbReference>
<dbReference type="PANTHER" id="PTHR30627">
    <property type="entry name" value="PEPTIDOGLYCAN D,D-TRANSPEPTIDASE"/>
    <property type="match status" value="1"/>
</dbReference>
<dbReference type="Pfam" id="PF03717">
    <property type="entry name" value="PBP_dimer"/>
    <property type="match status" value="1"/>
</dbReference>
<evidence type="ECO:0008006" key="8">
    <source>
        <dbReference type="Google" id="ProtNLM"/>
    </source>
</evidence>
<evidence type="ECO:0000256" key="2">
    <source>
        <dbReference type="ARBA" id="ARBA00023136"/>
    </source>
</evidence>
<dbReference type="Gene3D" id="3.90.1310.10">
    <property type="entry name" value="Penicillin-binding protein 2a (Domain 2)"/>
    <property type="match status" value="1"/>
</dbReference>
<dbReference type="GO" id="GO:0008658">
    <property type="term" value="F:penicillin binding"/>
    <property type="evidence" value="ECO:0007669"/>
    <property type="project" value="InterPro"/>
</dbReference>
<comment type="subcellular location">
    <subcellularLocation>
        <location evidence="1">Membrane</location>
    </subcellularLocation>
</comment>
<dbReference type="InterPro" id="IPR036138">
    <property type="entry name" value="PBP_dimer_sf"/>
</dbReference>
<name>A0A1G2R5S0_9BACT</name>
<keyword evidence="3" id="KW-1133">Transmembrane helix</keyword>
<dbReference type="Pfam" id="PF00905">
    <property type="entry name" value="Transpeptidase"/>
    <property type="match status" value="1"/>
</dbReference>
<evidence type="ECO:0000256" key="1">
    <source>
        <dbReference type="ARBA" id="ARBA00004370"/>
    </source>
</evidence>
<dbReference type="InterPro" id="IPR005311">
    <property type="entry name" value="PBP_dimer"/>
</dbReference>
<evidence type="ECO:0000313" key="6">
    <source>
        <dbReference type="EMBL" id="OHA68067.1"/>
    </source>
</evidence>
<evidence type="ECO:0000256" key="3">
    <source>
        <dbReference type="SAM" id="Phobius"/>
    </source>
</evidence>
<dbReference type="InterPro" id="IPR050515">
    <property type="entry name" value="Beta-lactam/transpept"/>
</dbReference>
<feature type="domain" description="Penicillin-binding protein dimerisation" evidence="5">
    <location>
        <begin position="92"/>
        <end position="232"/>
    </location>
</feature>
<dbReference type="Gene3D" id="3.30.450.330">
    <property type="match status" value="1"/>
</dbReference>
<feature type="transmembrane region" description="Helical" evidence="3">
    <location>
        <begin position="48"/>
        <end position="68"/>
    </location>
</feature>
<dbReference type="SUPFAM" id="SSF56601">
    <property type="entry name" value="beta-lactamase/transpeptidase-like"/>
    <property type="match status" value="1"/>
</dbReference>
<dbReference type="EMBL" id="MHTX01000023">
    <property type="protein sequence ID" value="OHA68067.1"/>
    <property type="molecule type" value="Genomic_DNA"/>
</dbReference>
<accession>A0A1G2R5S0</accession>
<proteinExistence type="predicted"/>
<dbReference type="SUPFAM" id="SSF56519">
    <property type="entry name" value="Penicillin binding protein dimerisation domain"/>
    <property type="match status" value="1"/>
</dbReference>
<dbReference type="InterPro" id="IPR001460">
    <property type="entry name" value="PCN-bd_Tpept"/>
</dbReference>
<dbReference type="Proteomes" id="UP000179258">
    <property type="component" value="Unassembled WGS sequence"/>
</dbReference>
<organism evidence="6 7">
    <name type="scientific">Candidatus Wildermuthbacteria bacterium RIFCSPHIGHO2_02_FULL_47_17</name>
    <dbReference type="NCBI Taxonomy" id="1802452"/>
    <lineage>
        <taxon>Bacteria</taxon>
        <taxon>Candidatus Wildermuthiibacteriota</taxon>
    </lineage>
</organism>
<reference evidence="6 7" key="1">
    <citation type="journal article" date="2016" name="Nat. Commun.">
        <title>Thousands of microbial genomes shed light on interconnected biogeochemical processes in an aquifer system.</title>
        <authorList>
            <person name="Anantharaman K."/>
            <person name="Brown C.T."/>
            <person name="Hug L.A."/>
            <person name="Sharon I."/>
            <person name="Castelle C.J."/>
            <person name="Probst A.J."/>
            <person name="Thomas B.C."/>
            <person name="Singh A."/>
            <person name="Wilkins M.J."/>
            <person name="Karaoz U."/>
            <person name="Brodie E.L."/>
            <person name="Williams K.H."/>
            <person name="Hubbard S.S."/>
            <person name="Banfield J.F."/>
        </authorList>
    </citation>
    <scope>NUCLEOTIDE SEQUENCE [LARGE SCALE GENOMIC DNA]</scope>
</reference>